<organism evidence="1 2">
    <name type="scientific">Aurantiacibacter sediminis</name>
    <dbReference type="NCBI Taxonomy" id="2793064"/>
    <lineage>
        <taxon>Bacteria</taxon>
        <taxon>Pseudomonadati</taxon>
        <taxon>Pseudomonadota</taxon>
        <taxon>Alphaproteobacteria</taxon>
        <taxon>Sphingomonadales</taxon>
        <taxon>Erythrobacteraceae</taxon>
        <taxon>Aurantiacibacter</taxon>
    </lineage>
</organism>
<accession>A0ABS0N2X0</accession>
<sequence length="94" mass="10469">MHKGFEHDERPDASVLSGGGDAALIRYEIERLAGKNGPAEAYTIEARDLHDAIGKARKVIGVGEVRIRRDGRQVCYLHLQSATRWWVELNENAG</sequence>
<evidence type="ECO:0000313" key="1">
    <source>
        <dbReference type="EMBL" id="MBH5322309.1"/>
    </source>
</evidence>
<evidence type="ECO:0000313" key="2">
    <source>
        <dbReference type="Proteomes" id="UP000602442"/>
    </source>
</evidence>
<keyword evidence="2" id="KW-1185">Reference proteome</keyword>
<dbReference type="RefSeq" id="WP_197921004.1">
    <property type="nucleotide sequence ID" value="NZ_CAWPTA010000007.1"/>
</dbReference>
<dbReference type="Proteomes" id="UP000602442">
    <property type="component" value="Unassembled WGS sequence"/>
</dbReference>
<reference evidence="1 2" key="1">
    <citation type="submission" date="2020-11" db="EMBL/GenBank/DDBJ databases">
        <title>Erythrobacter sediminis sp. nov., a marine bacterium from a tidal flat of Garorim Bay.</title>
        <authorList>
            <person name="Kim D."/>
            <person name="Yoo Y."/>
            <person name="Kim J.-J."/>
        </authorList>
    </citation>
    <scope>NUCLEOTIDE SEQUENCE [LARGE SCALE GENOMIC DNA]</scope>
    <source>
        <strain evidence="1 2">JGD-13</strain>
    </source>
</reference>
<gene>
    <name evidence="1" type="ORF">I5L03_06885</name>
</gene>
<proteinExistence type="predicted"/>
<dbReference type="EMBL" id="JAEANY010000002">
    <property type="protein sequence ID" value="MBH5322309.1"/>
    <property type="molecule type" value="Genomic_DNA"/>
</dbReference>
<protein>
    <submittedName>
        <fullName evidence="1">Uncharacterized protein</fullName>
    </submittedName>
</protein>
<comment type="caution">
    <text evidence="1">The sequence shown here is derived from an EMBL/GenBank/DDBJ whole genome shotgun (WGS) entry which is preliminary data.</text>
</comment>
<name>A0ABS0N2X0_9SPHN</name>